<dbReference type="Proteomes" id="UP000288623">
    <property type="component" value="Unassembled WGS sequence"/>
</dbReference>
<dbReference type="SUPFAM" id="SSF58014">
    <property type="entry name" value="Coiled-coil domain of nucleotide exchange factor GrpE"/>
    <property type="match status" value="1"/>
</dbReference>
<sequence>MTEKNENQEQVMEENEAVEETIETTESSEAVEEIVEEEVAEEVDPVAELEAKLVAEEERYLRLRADFDNLKRRSQLDREAQAKYRAQTLLTDLLPVLDNFERALSVEATSEEAQNMKKGIDMVYRSLVEATTKEGLKIIATEGEVFDPNIHQAVMQESNPEQESGIVLQELQRGYQLKDRVLRPAMVKVNE</sequence>
<evidence type="ECO:0000256" key="6">
    <source>
        <dbReference type="ARBA" id="ARBA00023186"/>
    </source>
</evidence>
<evidence type="ECO:0000256" key="11">
    <source>
        <dbReference type="RuleBase" id="RU000639"/>
    </source>
</evidence>
<dbReference type="InterPro" id="IPR013805">
    <property type="entry name" value="GrpE_CC"/>
</dbReference>
<evidence type="ECO:0000256" key="2">
    <source>
        <dbReference type="ARBA" id="ARBA00009054"/>
    </source>
</evidence>
<keyword evidence="5 10" id="KW-0346">Stress response</keyword>
<dbReference type="OrthoDB" id="9812586at2"/>
<evidence type="ECO:0000256" key="8">
    <source>
        <dbReference type="ARBA" id="ARBA00072274"/>
    </source>
</evidence>
<evidence type="ECO:0000256" key="9">
    <source>
        <dbReference type="ARBA" id="ARBA00076414"/>
    </source>
</evidence>
<dbReference type="Gene3D" id="2.30.22.10">
    <property type="entry name" value="Head domain of nucleotide exchange factor GrpE"/>
    <property type="match status" value="1"/>
</dbReference>
<keyword evidence="15" id="KW-1185">Reference proteome</keyword>
<gene>
    <name evidence="10" type="primary">grpE</name>
    <name evidence="14" type="ORF">QI30_13480</name>
</gene>
<feature type="compositionally biased region" description="Acidic residues" evidence="13">
    <location>
        <begin position="11"/>
        <end position="23"/>
    </location>
</feature>
<dbReference type="RefSeq" id="WP_126991150.1">
    <property type="nucleotide sequence ID" value="NZ_JTFC01000032.1"/>
</dbReference>
<evidence type="ECO:0000256" key="7">
    <source>
        <dbReference type="ARBA" id="ARBA00053401"/>
    </source>
</evidence>
<evidence type="ECO:0000256" key="5">
    <source>
        <dbReference type="ARBA" id="ARBA00023016"/>
    </source>
</evidence>
<dbReference type="GO" id="GO:0006457">
    <property type="term" value="P:protein folding"/>
    <property type="evidence" value="ECO:0007669"/>
    <property type="project" value="InterPro"/>
</dbReference>
<comment type="similarity">
    <text evidence="2 10 12">Belongs to the GrpE family.</text>
</comment>
<comment type="caution">
    <text evidence="14">The sequence shown here is derived from an EMBL/GenBank/DDBJ whole genome shotgun (WGS) entry which is preliminary data.</text>
</comment>
<dbReference type="GO" id="GO:0000774">
    <property type="term" value="F:adenyl-nucleotide exchange factor activity"/>
    <property type="evidence" value="ECO:0007669"/>
    <property type="project" value="InterPro"/>
</dbReference>
<dbReference type="PROSITE" id="PS01071">
    <property type="entry name" value="GRPE"/>
    <property type="match status" value="1"/>
</dbReference>
<dbReference type="GO" id="GO:0051087">
    <property type="term" value="F:protein-folding chaperone binding"/>
    <property type="evidence" value="ECO:0007669"/>
    <property type="project" value="InterPro"/>
</dbReference>
<dbReference type="FunFam" id="2.30.22.10:FF:000001">
    <property type="entry name" value="Protein GrpE"/>
    <property type="match status" value="1"/>
</dbReference>
<dbReference type="PRINTS" id="PR00773">
    <property type="entry name" value="GRPEPROTEIN"/>
</dbReference>
<evidence type="ECO:0000256" key="10">
    <source>
        <dbReference type="HAMAP-Rule" id="MF_01151"/>
    </source>
</evidence>
<organism evidence="14 15">
    <name type="scientific">Candidatus Kurthia intestinigallinarum</name>
    <dbReference type="NCBI Taxonomy" id="1562256"/>
    <lineage>
        <taxon>Bacteria</taxon>
        <taxon>Bacillati</taxon>
        <taxon>Bacillota</taxon>
        <taxon>Bacilli</taxon>
        <taxon>Bacillales</taxon>
        <taxon>Caryophanaceae</taxon>
        <taxon>Kurthia</taxon>
    </lineage>
</organism>
<keyword evidence="6 10" id="KW-0143">Chaperone</keyword>
<comment type="subcellular location">
    <subcellularLocation>
        <location evidence="1 10">Cytoplasm</location>
    </subcellularLocation>
</comment>
<name>A0A433RS44_9BACL</name>
<comment type="subunit">
    <text evidence="3 10">Homodimer.</text>
</comment>
<keyword evidence="4 10" id="KW-0963">Cytoplasm</keyword>
<feature type="region of interest" description="Disordered" evidence="13">
    <location>
        <begin position="1"/>
        <end position="30"/>
    </location>
</feature>
<evidence type="ECO:0000256" key="12">
    <source>
        <dbReference type="RuleBase" id="RU004478"/>
    </source>
</evidence>
<evidence type="ECO:0000256" key="3">
    <source>
        <dbReference type="ARBA" id="ARBA00011738"/>
    </source>
</evidence>
<dbReference type="GO" id="GO:0005737">
    <property type="term" value="C:cytoplasm"/>
    <property type="evidence" value="ECO:0007669"/>
    <property type="project" value="UniProtKB-SubCell"/>
</dbReference>
<dbReference type="CDD" id="cd00446">
    <property type="entry name" value="GrpE"/>
    <property type="match status" value="1"/>
</dbReference>
<dbReference type="InterPro" id="IPR000740">
    <property type="entry name" value="GrpE"/>
</dbReference>
<dbReference type="GO" id="GO:0042803">
    <property type="term" value="F:protein homodimerization activity"/>
    <property type="evidence" value="ECO:0007669"/>
    <property type="project" value="InterPro"/>
</dbReference>
<dbReference type="InterPro" id="IPR009012">
    <property type="entry name" value="GrpE_head"/>
</dbReference>
<dbReference type="Gene3D" id="3.90.20.20">
    <property type="match status" value="1"/>
</dbReference>
<dbReference type="AlphaFoldDB" id="A0A433RS44"/>
<evidence type="ECO:0000313" key="14">
    <source>
        <dbReference type="EMBL" id="RUS54423.1"/>
    </source>
</evidence>
<evidence type="ECO:0000313" key="15">
    <source>
        <dbReference type="Proteomes" id="UP000288623"/>
    </source>
</evidence>
<dbReference type="HAMAP" id="MF_01151">
    <property type="entry name" value="GrpE"/>
    <property type="match status" value="1"/>
</dbReference>
<evidence type="ECO:0000256" key="13">
    <source>
        <dbReference type="SAM" id="MobiDB-lite"/>
    </source>
</evidence>
<evidence type="ECO:0000256" key="1">
    <source>
        <dbReference type="ARBA" id="ARBA00004496"/>
    </source>
</evidence>
<comment type="function">
    <text evidence="7 10 11">Participates actively in the response to hyperosmotic and heat shock by preventing the aggregation of stress-denatured proteins, in association with DnaK and GrpE. It is the nucleotide exchange factor for DnaK and may function as a thermosensor. Unfolded proteins bind initially to DnaJ; upon interaction with the DnaJ-bound protein, DnaK hydrolyzes its bound ATP, resulting in the formation of a stable complex. GrpE releases ADP from DnaK; ATP binding to DnaK triggers the release of the substrate protein, thus completing the reaction cycle. Several rounds of ATP-dependent interactions between DnaJ, DnaK and GrpE are required for fully efficient folding.</text>
</comment>
<protein>
    <recommendedName>
        <fullName evidence="8 10">Protein GrpE</fullName>
    </recommendedName>
    <alternativeName>
        <fullName evidence="9 10">HSP-70 cofactor</fullName>
    </alternativeName>
</protein>
<dbReference type="Pfam" id="PF01025">
    <property type="entry name" value="GrpE"/>
    <property type="match status" value="1"/>
</dbReference>
<dbReference type="SUPFAM" id="SSF51064">
    <property type="entry name" value="Head domain of nucleotide exchange factor GrpE"/>
    <property type="match status" value="1"/>
</dbReference>
<evidence type="ECO:0000256" key="4">
    <source>
        <dbReference type="ARBA" id="ARBA00022490"/>
    </source>
</evidence>
<dbReference type="PANTHER" id="PTHR21237:SF23">
    <property type="entry name" value="GRPE PROTEIN HOMOLOG, MITOCHONDRIAL"/>
    <property type="match status" value="1"/>
</dbReference>
<proteinExistence type="inferred from homology"/>
<dbReference type="PANTHER" id="PTHR21237">
    <property type="entry name" value="GRPE PROTEIN"/>
    <property type="match status" value="1"/>
</dbReference>
<dbReference type="NCBIfam" id="NF010738">
    <property type="entry name" value="PRK14140.1"/>
    <property type="match status" value="1"/>
</dbReference>
<reference evidence="14 15" key="1">
    <citation type="submission" date="2014-11" db="EMBL/GenBank/DDBJ databases">
        <title>Genome sequence and analysis of novel Kurthia sp.</title>
        <authorList>
            <person name="Lawson J.N."/>
            <person name="Gonzalez J.E."/>
            <person name="Rinauldi L."/>
            <person name="Xuan Z."/>
            <person name="Firman A."/>
            <person name="Shaddox L."/>
            <person name="Trudeau A."/>
            <person name="Shah S."/>
            <person name="Reiman D."/>
        </authorList>
    </citation>
    <scope>NUCLEOTIDE SEQUENCE [LARGE SCALE GENOMIC DNA]</scope>
    <source>
        <strain evidence="14 15">3B1D</strain>
    </source>
</reference>
<dbReference type="GO" id="GO:0051082">
    <property type="term" value="F:unfolded protein binding"/>
    <property type="evidence" value="ECO:0007669"/>
    <property type="project" value="TreeGrafter"/>
</dbReference>
<dbReference type="EMBL" id="JTFC01000032">
    <property type="protein sequence ID" value="RUS54423.1"/>
    <property type="molecule type" value="Genomic_DNA"/>
</dbReference>
<accession>A0A433RS44</accession>